<feature type="region of interest" description="Disordered" evidence="9">
    <location>
        <begin position="501"/>
        <end position="540"/>
    </location>
</feature>
<comment type="caution">
    <text evidence="12">The sequence shown here is derived from an EMBL/GenBank/DDBJ whole genome shotgun (WGS) entry which is preliminary data.</text>
</comment>
<evidence type="ECO:0000256" key="1">
    <source>
        <dbReference type="ARBA" id="ARBA00004651"/>
    </source>
</evidence>
<name>A0A7Y9S2S8_9ACTN</name>
<evidence type="ECO:0000256" key="9">
    <source>
        <dbReference type="SAM" id="MobiDB-lite"/>
    </source>
</evidence>
<evidence type="ECO:0000313" key="13">
    <source>
        <dbReference type="Proteomes" id="UP000540656"/>
    </source>
</evidence>
<dbReference type="InterPro" id="IPR050445">
    <property type="entry name" value="Bact_polysacc_biosynth/exp"/>
</dbReference>
<evidence type="ECO:0000256" key="3">
    <source>
        <dbReference type="ARBA" id="ARBA00022475"/>
    </source>
</evidence>
<dbReference type="InterPro" id="IPR027417">
    <property type="entry name" value="P-loop_NTPase"/>
</dbReference>
<dbReference type="Proteomes" id="UP000540656">
    <property type="component" value="Unassembled WGS sequence"/>
</dbReference>
<keyword evidence="8 10" id="KW-0472">Membrane</keyword>
<keyword evidence="4 10" id="KW-0812">Transmembrane</keyword>
<feature type="transmembrane region" description="Helical" evidence="10">
    <location>
        <begin position="12"/>
        <end position="33"/>
    </location>
</feature>
<dbReference type="CDD" id="cd05387">
    <property type="entry name" value="BY-kinase"/>
    <property type="match status" value="1"/>
</dbReference>
<feature type="compositionally biased region" description="Basic and acidic residues" evidence="9">
    <location>
        <begin position="511"/>
        <end position="521"/>
    </location>
</feature>
<reference evidence="12 13" key="1">
    <citation type="submission" date="2020-07" db="EMBL/GenBank/DDBJ databases">
        <title>Sequencing the genomes of 1000 actinobacteria strains.</title>
        <authorList>
            <person name="Klenk H.-P."/>
        </authorList>
    </citation>
    <scope>NUCLEOTIDE SEQUENCE [LARGE SCALE GENOMIC DNA]</scope>
    <source>
        <strain evidence="12 13">DSM 23819</strain>
    </source>
</reference>
<comment type="similarity">
    <text evidence="2">Belongs to the CpsC/CapA family.</text>
</comment>
<dbReference type="PANTHER" id="PTHR32309">
    <property type="entry name" value="TYROSINE-PROTEIN KINASE"/>
    <property type="match status" value="1"/>
</dbReference>
<evidence type="ECO:0000313" key="12">
    <source>
        <dbReference type="EMBL" id="NYG60271.1"/>
    </source>
</evidence>
<proteinExistence type="inferred from homology"/>
<accession>A0A7Y9S2S8</accession>
<organism evidence="12 13">
    <name type="scientific">Nocardioides daedukensis</name>
    <dbReference type="NCBI Taxonomy" id="634462"/>
    <lineage>
        <taxon>Bacteria</taxon>
        <taxon>Bacillati</taxon>
        <taxon>Actinomycetota</taxon>
        <taxon>Actinomycetes</taxon>
        <taxon>Propionibacteriales</taxon>
        <taxon>Nocardioidaceae</taxon>
        <taxon>Nocardioides</taxon>
    </lineage>
</organism>
<evidence type="ECO:0000259" key="11">
    <source>
        <dbReference type="Pfam" id="PF02706"/>
    </source>
</evidence>
<feature type="domain" description="Polysaccharide chain length determinant N-terminal" evidence="11">
    <location>
        <begin position="4"/>
        <end position="74"/>
    </location>
</feature>
<keyword evidence="13" id="KW-1185">Reference proteome</keyword>
<evidence type="ECO:0000256" key="5">
    <source>
        <dbReference type="ARBA" id="ARBA00022741"/>
    </source>
</evidence>
<dbReference type="GO" id="GO:0005886">
    <property type="term" value="C:plasma membrane"/>
    <property type="evidence" value="ECO:0007669"/>
    <property type="project" value="UniProtKB-SubCell"/>
</dbReference>
<dbReference type="RefSeq" id="WP_179503214.1">
    <property type="nucleotide sequence ID" value="NZ_JACCAA010000001.1"/>
</dbReference>
<evidence type="ECO:0000256" key="10">
    <source>
        <dbReference type="SAM" id="Phobius"/>
    </source>
</evidence>
<evidence type="ECO:0000256" key="7">
    <source>
        <dbReference type="ARBA" id="ARBA00022989"/>
    </source>
</evidence>
<comment type="subcellular location">
    <subcellularLocation>
        <location evidence="1">Cell membrane</location>
        <topology evidence="1">Multi-pass membrane protein</topology>
    </subcellularLocation>
</comment>
<dbReference type="Gene3D" id="3.40.50.300">
    <property type="entry name" value="P-loop containing nucleotide triphosphate hydrolases"/>
    <property type="match status" value="1"/>
</dbReference>
<gene>
    <name evidence="12" type="ORF">BJ980_003194</name>
</gene>
<dbReference type="SUPFAM" id="SSF52540">
    <property type="entry name" value="P-loop containing nucleoside triphosphate hydrolases"/>
    <property type="match status" value="1"/>
</dbReference>
<evidence type="ECO:0000256" key="6">
    <source>
        <dbReference type="ARBA" id="ARBA00022840"/>
    </source>
</evidence>
<dbReference type="AlphaFoldDB" id="A0A7Y9S2S8"/>
<evidence type="ECO:0000256" key="4">
    <source>
        <dbReference type="ARBA" id="ARBA00022692"/>
    </source>
</evidence>
<evidence type="ECO:0000256" key="8">
    <source>
        <dbReference type="ARBA" id="ARBA00023136"/>
    </source>
</evidence>
<dbReference type="InterPro" id="IPR003856">
    <property type="entry name" value="LPS_length_determ_N"/>
</dbReference>
<dbReference type="PANTHER" id="PTHR32309:SF31">
    <property type="entry name" value="CAPSULAR EXOPOLYSACCHARIDE FAMILY"/>
    <property type="match status" value="1"/>
</dbReference>
<keyword evidence="3" id="KW-1003">Cell membrane</keyword>
<keyword evidence="5" id="KW-0547">Nucleotide-binding</keyword>
<protein>
    <submittedName>
        <fullName evidence="12">Mrp family chromosome partitioning ATPase</fullName>
    </submittedName>
</protein>
<feature type="transmembrane region" description="Helical" evidence="10">
    <location>
        <begin position="225"/>
        <end position="248"/>
    </location>
</feature>
<dbReference type="EMBL" id="JACCAA010000001">
    <property type="protein sequence ID" value="NYG60271.1"/>
    <property type="molecule type" value="Genomic_DNA"/>
</dbReference>
<evidence type="ECO:0000256" key="2">
    <source>
        <dbReference type="ARBA" id="ARBA00006683"/>
    </source>
</evidence>
<keyword evidence="7 10" id="KW-1133">Transmembrane helix</keyword>
<keyword evidence="6" id="KW-0067">ATP-binding</keyword>
<dbReference type="Pfam" id="PF02706">
    <property type="entry name" value="Wzz"/>
    <property type="match status" value="1"/>
</dbReference>
<sequence length="540" mass="56539">MTDYLAVLRRRWLLLVCSPILGALIGVAILSLAPVSYSATTSVLAQPTGADTNSTNGRTSTEINLDTEAQLVRSSVVAQLAVEALGLDTSPRELVSDVSVGVPPNTSVLSITFTADSAEAARDGSAALAKAYLDNRRAVAEGQIKARVEGIRARIATLDAELAENARALRKLPSSADRTLLATQRDLLVQQLQTSSQELNPLTSASVDPGSVITEAQLPTNPTGVSAPIVMTTAVFASLMLGLGVAYARDTRDKRIRSPRDLARLDMDVIVGKFALTMPGETLGIRQRDAEQLRQVRNALLAVIPKHRGSLTVASATPGDTGAVMSTCLASALARSGVETILVSVSIHNDVVTEHFGLADETGLADVLNTGCPLIDSVHPVAGIPGLSVVPPGLDRVRFSELLQDATFGPMLHQLESLADVVVLDVAPTSVNADAQTIVPATTGLLLVTTAGVSTTDEVLDAVSQLRHVGASVLGTVIVESPHRQLLPPFARTLSRAETKPARATVASSEAEARVASGERGRRLHALPTDGVDPSNDRIA</sequence>
<dbReference type="InterPro" id="IPR005702">
    <property type="entry name" value="Wzc-like_C"/>
</dbReference>